<dbReference type="OrthoDB" id="1935856at2"/>
<dbReference type="STRING" id="1121326.CLMAG_22990"/>
<dbReference type="RefSeq" id="WP_066622009.1">
    <property type="nucleotide sequence ID" value="NZ_FQXL01000023.1"/>
</dbReference>
<dbReference type="EMBL" id="LWAE01000002">
    <property type="protein sequence ID" value="KZL92490.1"/>
    <property type="molecule type" value="Genomic_DNA"/>
</dbReference>
<keyword evidence="3" id="KW-1185">Reference proteome</keyword>
<gene>
    <name evidence="2" type="primary">lytC_13</name>
    <name evidence="2" type="ORF">CLMAG_22990</name>
</gene>
<dbReference type="PATRIC" id="fig|1121326.3.peg.2296"/>
<dbReference type="GO" id="GO:0008745">
    <property type="term" value="F:N-acetylmuramoyl-L-alanine amidase activity"/>
    <property type="evidence" value="ECO:0007669"/>
    <property type="project" value="UniProtKB-EC"/>
</dbReference>
<dbReference type="Proteomes" id="UP000076603">
    <property type="component" value="Unassembled WGS sequence"/>
</dbReference>
<dbReference type="EC" id="3.5.1.28" evidence="2"/>
<dbReference type="Pfam" id="PF04122">
    <property type="entry name" value="CW_binding_2"/>
    <property type="match status" value="3"/>
</dbReference>
<protein>
    <submittedName>
        <fullName evidence="2">N-acetylmuramoyl-L-alanine amidase LytC</fullName>
        <ecNumber evidence="2">3.5.1.28</ecNumber>
    </submittedName>
</protein>
<accession>A0A162TD19</accession>
<comment type="caution">
    <text evidence="2">The sequence shown here is derived from an EMBL/GenBank/DDBJ whole genome shotgun (WGS) entry which is preliminary data.</text>
</comment>
<dbReference type="InterPro" id="IPR007253">
    <property type="entry name" value="Cell_wall-bd_2"/>
</dbReference>
<evidence type="ECO:0000313" key="2">
    <source>
        <dbReference type="EMBL" id="KZL92490.1"/>
    </source>
</evidence>
<feature type="chain" id="PRO_5010324901" evidence="1">
    <location>
        <begin position="24"/>
        <end position="517"/>
    </location>
</feature>
<keyword evidence="1" id="KW-0732">Signal</keyword>
<evidence type="ECO:0000313" key="3">
    <source>
        <dbReference type="Proteomes" id="UP000076603"/>
    </source>
</evidence>
<keyword evidence="2" id="KW-0378">Hydrolase</keyword>
<dbReference type="Gene3D" id="3.40.50.12090">
    <property type="match status" value="3"/>
</dbReference>
<dbReference type="PANTHER" id="PTHR30032:SF8">
    <property type="entry name" value="GERMINATION-SPECIFIC N-ACETYLMURAMOYL-L-ALANINE AMIDASE"/>
    <property type="match status" value="1"/>
</dbReference>
<proteinExistence type="predicted"/>
<sequence>MKKILSLVAVVSIVVGISNTAYARDSYNVNRLYGADRYKTSISISNSFNSGTVQNVIVASGKNFPDALAGSVLSQKYDAPILLLNSTLNESTDSIDYIKTHLDKTGHIYVLGGDASVSNEFVNEMRKEGYNNIVRLGGKNRFDTNKFIVDSMNLEKGTPVVIANGYGFADALSVSSVASIKGYPILMTGASNLPDETKNMFSTIQPSQVYIIGGTGSVSDNVVNEVKNLVPTLASDKVIRIAGQTRYDTSLEICKYFNLDTDNAVLANGENFPDALSGSALASKLSAPIILTNGQDLINQQAFMDTKNYKNLILLGGLGSIDLPIEYSLKGASQISTAEKNYINSLSDYCSDYITESTDSYNYMTKLLNDINVNNELANLTDPNQISDAFGKFSQAFKDGNAYLETYKQNLIKLKNDAYNLQSPAGLESLKSDYINNIDTEIKSLDTLKGYIDTYAGIFDSIKNAFKALDMNTVQQKFIELEDFNNKYMTDLKKLPSGEDNIKNLNDRLTKIKNSMQ</sequence>
<organism evidence="2 3">
    <name type="scientific">Clostridium magnum DSM 2767</name>
    <dbReference type="NCBI Taxonomy" id="1121326"/>
    <lineage>
        <taxon>Bacteria</taxon>
        <taxon>Bacillati</taxon>
        <taxon>Bacillota</taxon>
        <taxon>Clostridia</taxon>
        <taxon>Eubacteriales</taxon>
        <taxon>Clostridiaceae</taxon>
        <taxon>Clostridium</taxon>
    </lineage>
</organism>
<dbReference type="AlphaFoldDB" id="A0A162TD19"/>
<dbReference type="PANTHER" id="PTHR30032">
    <property type="entry name" value="N-ACETYLMURAMOYL-L-ALANINE AMIDASE-RELATED"/>
    <property type="match status" value="1"/>
</dbReference>
<dbReference type="InterPro" id="IPR051922">
    <property type="entry name" value="Bact_Sporulation_Assoc"/>
</dbReference>
<name>A0A162TD19_9CLOT</name>
<evidence type="ECO:0000256" key="1">
    <source>
        <dbReference type="SAM" id="SignalP"/>
    </source>
</evidence>
<reference evidence="2 3" key="1">
    <citation type="submission" date="2016-04" db="EMBL/GenBank/DDBJ databases">
        <title>Genome sequence of Clostridium magnum DSM 2767.</title>
        <authorList>
            <person name="Poehlein A."/>
            <person name="Uhlig R."/>
            <person name="Fischer R."/>
            <person name="Bahl H."/>
            <person name="Daniel R."/>
        </authorList>
    </citation>
    <scope>NUCLEOTIDE SEQUENCE [LARGE SCALE GENOMIC DNA]</scope>
    <source>
        <strain evidence="2 3">DSM 2767</strain>
    </source>
</reference>
<feature type="signal peptide" evidence="1">
    <location>
        <begin position="1"/>
        <end position="23"/>
    </location>
</feature>